<dbReference type="PANTHER" id="PTHR40891:SF1">
    <property type="entry name" value="DUF295 DOMAIN-CONTAINING PROTEIN"/>
    <property type="match status" value="1"/>
</dbReference>
<reference evidence="2 3" key="1">
    <citation type="journal article" date="2021" name="Comput. Struct. Biotechnol. J.">
        <title>De novo genome assembly of the potent medicinal plant Rehmannia glutinosa using nanopore technology.</title>
        <authorList>
            <person name="Ma L."/>
            <person name="Dong C."/>
            <person name="Song C."/>
            <person name="Wang X."/>
            <person name="Zheng X."/>
            <person name="Niu Y."/>
            <person name="Chen S."/>
            <person name="Feng W."/>
        </authorList>
    </citation>
    <scope>NUCLEOTIDE SEQUENCE [LARGE SCALE GENOMIC DNA]</scope>
    <source>
        <strain evidence="2">DH-2019</strain>
    </source>
</reference>
<name>A0ABR0U8X0_REHGL</name>
<dbReference type="EMBL" id="JABTTQ020003303">
    <property type="protein sequence ID" value="KAK6118769.1"/>
    <property type="molecule type" value="Genomic_DNA"/>
</dbReference>
<comment type="caution">
    <text evidence="2">The sequence shown here is derived from an EMBL/GenBank/DDBJ whole genome shotgun (WGS) entry which is preliminary data.</text>
</comment>
<dbReference type="InterPro" id="IPR005174">
    <property type="entry name" value="KIB1-4_b-propeller"/>
</dbReference>
<keyword evidence="3" id="KW-1185">Reference proteome</keyword>
<dbReference type="Pfam" id="PF03478">
    <property type="entry name" value="Beta-prop_KIB1-4"/>
    <property type="match status" value="1"/>
</dbReference>
<evidence type="ECO:0000313" key="2">
    <source>
        <dbReference type="EMBL" id="KAK6118769.1"/>
    </source>
</evidence>
<protein>
    <recommendedName>
        <fullName evidence="1">KIB1-4 beta-propeller domain-containing protein</fullName>
    </recommendedName>
</protein>
<evidence type="ECO:0000259" key="1">
    <source>
        <dbReference type="Pfam" id="PF03478"/>
    </source>
</evidence>
<evidence type="ECO:0000313" key="3">
    <source>
        <dbReference type="Proteomes" id="UP001318860"/>
    </source>
</evidence>
<proteinExistence type="predicted"/>
<dbReference type="PANTHER" id="PTHR40891">
    <property type="entry name" value="DUF295 DOMAIN-CONTAINING PROTEIN"/>
    <property type="match status" value="1"/>
</dbReference>
<sequence>MEIIELPRLDESYLYNKCVLSKPPTEPDCHILFNSASTMEQSFCKIGDLEFVHHSLEEEEYELMAIASFQGKIYGVIDPGYRFVTIKLVGKTLELSPMLMNDGEPWRVPERLPKSVEWHENDLVESPCGGELMLVIKTFSKSYIKDGAEFRIFRVDINGMECVELDNIGEQTIFIGYNGRGFCSSSLRKGIKPNSIYYTDEEGRDLYIYDLRFGAKDSLLPCPIAGRYRSANYWVELRDDVLYQLIDK</sequence>
<feature type="domain" description="KIB1-4 beta-propeller" evidence="1">
    <location>
        <begin position="4"/>
        <end position="210"/>
    </location>
</feature>
<dbReference type="Proteomes" id="UP001318860">
    <property type="component" value="Unassembled WGS sequence"/>
</dbReference>
<gene>
    <name evidence="2" type="ORF">DH2020_047495</name>
</gene>
<accession>A0ABR0U8X0</accession>
<organism evidence="2 3">
    <name type="scientific">Rehmannia glutinosa</name>
    <name type="common">Chinese foxglove</name>
    <dbReference type="NCBI Taxonomy" id="99300"/>
    <lineage>
        <taxon>Eukaryota</taxon>
        <taxon>Viridiplantae</taxon>
        <taxon>Streptophyta</taxon>
        <taxon>Embryophyta</taxon>
        <taxon>Tracheophyta</taxon>
        <taxon>Spermatophyta</taxon>
        <taxon>Magnoliopsida</taxon>
        <taxon>eudicotyledons</taxon>
        <taxon>Gunneridae</taxon>
        <taxon>Pentapetalae</taxon>
        <taxon>asterids</taxon>
        <taxon>lamiids</taxon>
        <taxon>Lamiales</taxon>
        <taxon>Orobanchaceae</taxon>
        <taxon>Rehmannieae</taxon>
        <taxon>Rehmannia</taxon>
    </lineage>
</organism>